<feature type="region of interest" description="Disordered" evidence="1">
    <location>
        <begin position="27"/>
        <end position="58"/>
    </location>
</feature>
<name>A0AAQ3U6M7_PASNO</name>
<evidence type="ECO:0000313" key="3">
    <source>
        <dbReference type="Proteomes" id="UP001341281"/>
    </source>
</evidence>
<protein>
    <submittedName>
        <fullName evidence="2">Uncharacterized protein</fullName>
    </submittedName>
</protein>
<feature type="region of interest" description="Disordered" evidence="1">
    <location>
        <begin position="1"/>
        <end position="20"/>
    </location>
</feature>
<sequence length="122" mass="12827">MPKRARPEGGRCGGGGPVVWSHTEAMKKPAAGGGAAVVDVDGGGRSRESMSPGKEVLGGPSWWRRGFWMSWSEVAPPAKEAGTTTCGGKVRHVCDWPEPEVKRARLRDDGGGEKGGDEEEVA</sequence>
<dbReference type="AlphaFoldDB" id="A0AAQ3U6M7"/>
<dbReference type="Proteomes" id="UP001341281">
    <property type="component" value="Chromosome 07"/>
</dbReference>
<proteinExistence type="predicted"/>
<dbReference type="EMBL" id="CP144751">
    <property type="protein sequence ID" value="WVZ85864.1"/>
    <property type="molecule type" value="Genomic_DNA"/>
</dbReference>
<evidence type="ECO:0000313" key="2">
    <source>
        <dbReference type="EMBL" id="WVZ85864.1"/>
    </source>
</evidence>
<reference evidence="2 3" key="1">
    <citation type="submission" date="2024-02" db="EMBL/GenBank/DDBJ databases">
        <title>High-quality chromosome-scale genome assembly of Pensacola bahiagrass (Paspalum notatum Flugge var. saurae).</title>
        <authorList>
            <person name="Vega J.M."/>
            <person name="Podio M."/>
            <person name="Orjuela J."/>
            <person name="Siena L.A."/>
            <person name="Pessino S.C."/>
            <person name="Combes M.C."/>
            <person name="Mariac C."/>
            <person name="Albertini E."/>
            <person name="Pupilli F."/>
            <person name="Ortiz J.P.A."/>
            <person name="Leblanc O."/>
        </authorList>
    </citation>
    <scope>NUCLEOTIDE SEQUENCE [LARGE SCALE GENOMIC DNA]</scope>
    <source>
        <strain evidence="2">R1</strain>
        <tissue evidence="2">Leaf</tissue>
    </source>
</reference>
<accession>A0AAQ3U6M7</accession>
<gene>
    <name evidence="2" type="ORF">U9M48_032724</name>
</gene>
<feature type="compositionally biased region" description="Basic and acidic residues" evidence="1">
    <location>
        <begin position="98"/>
        <end position="115"/>
    </location>
</feature>
<keyword evidence="3" id="KW-1185">Reference proteome</keyword>
<organism evidence="2 3">
    <name type="scientific">Paspalum notatum var. saurae</name>
    <dbReference type="NCBI Taxonomy" id="547442"/>
    <lineage>
        <taxon>Eukaryota</taxon>
        <taxon>Viridiplantae</taxon>
        <taxon>Streptophyta</taxon>
        <taxon>Embryophyta</taxon>
        <taxon>Tracheophyta</taxon>
        <taxon>Spermatophyta</taxon>
        <taxon>Magnoliopsida</taxon>
        <taxon>Liliopsida</taxon>
        <taxon>Poales</taxon>
        <taxon>Poaceae</taxon>
        <taxon>PACMAD clade</taxon>
        <taxon>Panicoideae</taxon>
        <taxon>Andropogonodae</taxon>
        <taxon>Paspaleae</taxon>
        <taxon>Paspalinae</taxon>
        <taxon>Paspalum</taxon>
    </lineage>
</organism>
<feature type="region of interest" description="Disordered" evidence="1">
    <location>
        <begin position="98"/>
        <end position="122"/>
    </location>
</feature>
<evidence type="ECO:0000256" key="1">
    <source>
        <dbReference type="SAM" id="MobiDB-lite"/>
    </source>
</evidence>